<dbReference type="Gene3D" id="2.40.160.50">
    <property type="entry name" value="membrane protein fhac: a member of the omp85/tpsb transporter family"/>
    <property type="match status" value="1"/>
</dbReference>
<keyword evidence="2" id="KW-0812">Transmembrane</keyword>
<protein>
    <submittedName>
        <fullName evidence="7">Outer membrane protein, OMP85 family</fullName>
    </submittedName>
</protein>
<dbReference type="PROSITE" id="PS51257">
    <property type="entry name" value="PROKAR_LIPOPROTEIN"/>
    <property type="match status" value="1"/>
</dbReference>
<dbReference type="eggNOG" id="COG4775">
    <property type="taxonomic scope" value="Bacteria"/>
</dbReference>
<proteinExistence type="predicted"/>
<dbReference type="Proteomes" id="UP000030130">
    <property type="component" value="Unassembled WGS sequence"/>
</dbReference>
<name>A0A0A2F1F5_9PORP</name>
<dbReference type="Pfam" id="PF01103">
    <property type="entry name" value="Omp85"/>
    <property type="match status" value="1"/>
</dbReference>
<sequence>MKVLRQVFLPILFLLLTGSCSTTKNLPEGEQLYIGMGKTQILRQDKSHAGQQALTEVESTLKVTPNGAIFGSASASLPKIPFGLWLYNSFVGDSTVISKWIFDKFAAKPVFISQVKSDSRAKVATNILREHGYFDAEVKSSVTTLKKDSLKAKVSYTVDMASPYHYDSIVPLPISTFPDSILAYRQTPTLIQKGDQFNLAKLHEERQTISALLRDNGYYYFRPQDIIYEADTLLVRGAVCLRAKLSEDTPPHAMRPWKIGKRTAVLLGMNGEAPTDSLEVNDLKVLYYRKMPVRPKILAQRFRFFPGNLYRQKDDETTRKSLARLGAFSVIDLNFSQRDSTSDLLDVRLLTSLDKPWDASLETLFTSKSNDFIGPGLNFALARRNVFGGGENLSWNIGGSYEWETRNRPEGSSNHLIDINSYNVNTSVNLSFPSIVFPGLLDKYYYYPTTTTFQASVTALNRAHYFSMYSFGFSTTYEFQPSKEHRHAIFPLKLNYNLLGHQTETFQTITANNPPLLLSLQSQFLAQMGYVYTFNKSVSEKSPHHLWMQFGLSEAGNLLNLIYLVAGKKYSDTKNFIGVPFSQFIKATGELRYTYTIDRNQSLATRFGSGVIYSYGNMRVAPYSEQFYVGGANSIRAFTVRSIGPGRFNPDADNLYSYLDQVGEFKLEANVEYRGKLFGDLHAAVFLDAGNVWLLREDPSRPGGALSEAGSISNFLNSIALGTGVGLRYDLAFLVVRVDVGFGLHLPYDTGKKGYYNIPRFKDAVGFHLAVGYPF</sequence>
<dbReference type="STRING" id="111105.HR09_09725"/>
<evidence type="ECO:0000313" key="8">
    <source>
        <dbReference type="Proteomes" id="UP000030130"/>
    </source>
</evidence>
<evidence type="ECO:0000256" key="2">
    <source>
        <dbReference type="ARBA" id="ARBA00022692"/>
    </source>
</evidence>
<dbReference type="PANTHER" id="PTHR12815:SF47">
    <property type="entry name" value="TRANSLOCATION AND ASSEMBLY MODULE SUBUNIT TAMA"/>
    <property type="match status" value="1"/>
</dbReference>
<dbReference type="InterPro" id="IPR000184">
    <property type="entry name" value="Bac_surfAg_D15"/>
</dbReference>
<evidence type="ECO:0000256" key="5">
    <source>
        <dbReference type="ARBA" id="ARBA00023237"/>
    </source>
</evidence>
<keyword evidence="4" id="KW-0472">Membrane</keyword>
<dbReference type="OrthoDB" id="9814535at2"/>
<evidence type="ECO:0000256" key="4">
    <source>
        <dbReference type="ARBA" id="ARBA00023136"/>
    </source>
</evidence>
<evidence type="ECO:0000313" key="7">
    <source>
        <dbReference type="EMBL" id="KGN84843.1"/>
    </source>
</evidence>
<dbReference type="AlphaFoldDB" id="A0A0A2F1F5"/>
<dbReference type="GO" id="GO:0019867">
    <property type="term" value="C:outer membrane"/>
    <property type="evidence" value="ECO:0007669"/>
    <property type="project" value="InterPro"/>
</dbReference>
<evidence type="ECO:0000259" key="6">
    <source>
        <dbReference type="Pfam" id="PF01103"/>
    </source>
</evidence>
<reference evidence="7 8" key="1">
    <citation type="submission" date="2014-08" db="EMBL/GenBank/DDBJ databases">
        <title>Porphyromonas gulae strain:COT-052_OH1451 Genome sequencing.</title>
        <authorList>
            <person name="Wallis C."/>
            <person name="Deusch O."/>
            <person name="O'Flynn C."/>
            <person name="Davis I."/>
            <person name="Jospin G."/>
            <person name="Darling A.E."/>
            <person name="Coil D.A."/>
            <person name="Alexiev A."/>
            <person name="Horsfall A."/>
            <person name="Kirkwood N."/>
            <person name="Harris S."/>
            <person name="Eisen J.A."/>
        </authorList>
    </citation>
    <scope>NUCLEOTIDE SEQUENCE [LARGE SCALE GENOMIC DNA]</scope>
    <source>
        <strain evidence="8">COT-052 OH1451</strain>
    </source>
</reference>
<comment type="subcellular location">
    <subcellularLocation>
        <location evidence="1">Membrane</location>
    </subcellularLocation>
</comment>
<gene>
    <name evidence="7" type="ORF">HR08_08035</name>
</gene>
<feature type="domain" description="Bacterial surface antigen (D15)" evidence="6">
    <location>
        <begin position="385"/>
        <end position="749"/>
    </location>
</feature>
<accession>A0A0A2F1F5</accession>
<keyword evidence="5" id="KW-0998">Cell outer membrane</keyword>
<evidence type="ECO:0000256" key="1">
    <source>
        <dbReference type="ARBA" id="ARBA00004370"/>
    </source>
</evidence>
<evidence type="ECO:0000256" key="3">
    <source>
        <dbReference type="ARBA" id="ARBA00022729"/>
    </source>
</evidence>
<organism evidence="7 8">
    <name type="scientific">Porphyromonas gulae</name>
    <dbReference type="NCBI Taxonomy" id="111105"/>
    <lineage>
        <taxon>Bacteria</taxon>
        <taxon>Pseudomonadati</taxon>
        <taxon>Bacteroidota</taxon>
        <taxon>Bacteroidia</taxon>
        <taxon>Bacteroidales</taxon>
        <taxon>Porphyromonadaceae</taxon>
        <taxon>Porphyromonas</taxon>
    </lineage>
</organism>
<comment type="caution">
    <text evidence="7">The sequence shown here is derived from an EMBL/GenBank/DDBJ whole genome shotgun (WGS) entry which is preliminary data.</text>
</comment>
<dbReference type="RefSeq" id="WP_039421659.1">
    <property type="nucleotide sequence ID" value="NZ_JRAI01000064.1"/>
</dbReference>
<dbReference type="InterPro" id="IPR039910">
    <property type="entry name" value="D15-like"/>
</dbReference>
<dbReference type="PANTHER" id="PTHR12815">
    <property type="entry name" value="SORTING AND ASSEMBLY MACHINERY SAMM50 PROTEIN FAMILY MEMBER"/>
    <property type="match status" value="1"/>
</dbReference>
<keyword evidence="3" id="KW-0732">Signal</keyword>
<dbReference type="EMBL" id="JRAI01000064">
    <property type="protein sequence ID" value="KGN84843.1"/>
    <property type="molecule type" value="Genomic_DNA"/>
</dbReference>